<dbReference type="EMBL" id="VDEP01000472">
    <property type="protein sequence ID" value="KAA1075446.1"/>
    <property type="molecule type" value="Genomic_DNA"/>
</dbReference>
<proteinExistence type="predicted"/>
<name>A0A5B0M0D7_PUCGR</name>
<dbReference type="AlphaFoldDB" id="A0A5B0M0D7"/>
<gene>
    <name evidence="2" type="ORF">PGT21_023630</name>
    <name evidence="3" type="ORF">PGTUg99_007578</name>
</gene>
<accession>A0A5B0M0D7</accession>
<organism evidence="2 4">
    <name type="scientific">Puccinia graminis f. sp. tritici</name>
    <dbReference type="NCBI Taxonomy" id="56615"/>
    <lineage>
        <taxon>Eukaryota</taxon>
        <taxon>Fungi</taxon>
        <taxon>Dikarya</taxon>
        <taxon>Basidiomycota</taxon>
        <taxon>Pucciniomycotina</taxon>
        <taxon>Pucciniomycetes</taxon>
        <taxon>Pucciniales</taxon>
        <taxon>Pucciniaceae</taxon>
        <taxon>Puccinia</taxon>
    </lineage>
</organism>
<comment type="caution">
    <text evidence="2">The sequence shown here is derived from an EMBL/GenBank/DDBJ whole genome shotgun (WGS) entry which is preliminary data.</text>
</comment>
<keyword evidence="4" id="KW-1185">Reference proteome</keyword>
<evidence type="ECO:0000313" key="4">
    <source>
        <dbReference type="Proteomes" id="UP000324748"/>
    </source>
</evidence>
<protein>
    <submittedName>
        <fullName evidence="2">Uncharacterized protein</fullName>
    </submittedName>
</protein>
<feature type="compositionally biased region" description="Basic and acidic residues" evidence="1">
    <location>
        <begin position="18"/>
        <end position="28"/>
    </location>
</feature>
<dbReference type="Proteomes" id="UP000324748">
    <property type="component" value="Unassembled WGS sequence"/>
</dbReference>
<sequence>MPAENHETTKDARRKTERSRDRTDDLSLSKKAAHPMSKASALPLGHASLLASGPAGASDRLGQQPGEPAGAGMGSGIKFLQWGTRE</sequence>
<evidence type="ECO:0000313" key="3">
    <source>
        <dbReference type="EMBL" id="KAA1075446.1"/>
    </source>
</evidence>
<feature type="compositionally biased region" description="Low complexity" evidence="1">
    <location>
        <begin position="44"/>
        <end position="58"/>
    </location>
</feature>
<evidence type="ECO:0000313" key="5">
    <source>
        <dbReference type="Proteomes" id="UP000325313"/>
    </source>
</evidence>
<reference evidence="4 5" key="1">
    <citation type="submission" date="2019-05" db="EMBL/GenBank/DDBJ databases">
        <title>Emergence of the Ug99 lineage of the wheat stem rust pathogen through somatic hybridization.</title>
        <authorList>
            <person name="Li F."/>
            <person name="Upadhyaya N.M."/>
            <person name="Sperschneider J."/>
            <person name="Matny O."/>
            <person name="Nguyen-Phuc H."/>
            <person name="Mago R."/>
            <person name="Raley C."/>
            <person name="Miller M.E."/>
            <person name="Silverstein K.A.T."/>
            <person name="Henningsen E."/>
            <person name="Hirsch C.D."/>
            <person name="Visser B."/>
            <person name="Pretorius Z.A."/>
            <person name="Steffenson B.J."/>
            <person name="Schwessinger B."/>
            <person name="Dodds P.N."/>
            <person name="Figueroa M."/>
        </authorList>
    </citation>
    <scope>NUCLEOTIDE SEQUENCE [LARGE SCALE GENOMIC DNA]</scope>
    <source>
        <strain evidence="2">21-0</strain>
        <strain evidence="3 5">Ug99</strain>
    </source>
</reference>
<feature type="compositionally biased region" description="Basic and acidic residues" evidence="1">
    <location>
        <begin position="1"/>
        <end position="11"/>
    </location>
</feature>
<feature type="region of interest" description="Disordered" evidence="1">
    <location>
        <begin position="1"/>
        <end position="86"/>
    </location>
</feature>
<evidence type="ECO:0000256" key="1">
    <source>
        <dbReference type="SAM" id="MobiDB-lite"/>
    </source>
</evidence>
<dbReference type="Proteomes" id="UP000325313">
    <property type="component" value="Unassembled WGS sequence"/>
</dbReference>
<dbReference type="EMBL" id="VSWC01000183">
    <property type="protein sequence ID" value="KAA1069408.1"/>
    <property type="molecule type" value="Genomic_DNA"/>
</dbReference>
<evidence type="ECO:0000313" key="2">
    <source>
        <dbReference type="EMBL" id="KAA1069408.1"/>
    </source>
</evidence>